<evidence type="ECO:0000313" key="2">
    <source>
        <dbReference type="EMBL" id="KAK1740556.1"/>
    </source>
</evidence>
<reference evidence="2" key="1">
    <citation type="submission" date="2023-06" db="EMBL/GenBank/DDBJ databases">
        <title>Survivors Of The Sea: Transcriptome response of Skeletonema marinoi to long-term dormancy.</title>
        <authorList>
            <person name="Pinder M.I.M."/>
            <person name="Kourtchenko O."/>
            <person name="Robertson E.K."/>
            <person name="Larsson T."/>
            <person name="Maumus F."/>
            <person name="Osuna-Cruz C.M."/>
            <person name="Vancaester E."/>
            <person name="Stenow R."/>
            <person name="Vandepoele K."/>
            <person name="Ploug H."/>
            <person name="Bruchert V."/>
            <person name="Godhe A."/>
            <person name="Topel M."/>
        </authorList>
    </citation>
    <scope>NUCLEOTIDE SEQUENCE</scope>
    <source>
        <strain evidence="2">R05AC</strain>
    </source>
</reference>
<comment type="caution">
    <text evidence="2">The sequence shown here is derived from an EMBL/GenBank/DDBJ whole genome shotgun (WGS) entry which is preliminary data.</text>
</comment>
<dbReference type="EMBL" id="JATAAI010000015">
    <property type="protein sequence ID" value="KAK1740556.1"/>
    <property type="molecule type" value="Genomic_DNA"/>
</dbReference>
<evidence type="ECO:0000313" key="3">
    <source>
        <dbReference type="Proteomes" id="UP001224775"/>
    </source>
</evidence>
<organism evidence="2 3">
    <name type="scientific">Skeletonema marinoi</name>
    <dbReference type="NCBI Taxonomy" id="267567"/>
    <lineage>
        <taxon>Eukaryota</taxon>
        <taxon>Sar</taxon>
        <taxon>Stramenopiles</taxon>
        <taxon>Ochrophyta</taxon>
        <taxon>Bacillariophyta</taxon>
        <taxon>Coscinodiscophyceae</taxon>
        <taxon>Thalassiosirophycidae</taxon>
        <taxon>Thalassiosirales</taxon>
        <taxon>Skeletonemataceae</taxon>
        <taxon>Skeletonema</taxon>
        <taxon>Skeletonema marinoi-dohrnii complex</taxon>
    </lineage>
</organism>
<feature type="compositionally biased region" description="Basic and acidic residues" evidence="1">
    <location>
        <begin position="288"/>
        <end position="305"/>
    </location>
</feature>
<sequence length="461" mass="51591">MNTADIEHILSKLKSIEPKLHTKIFGAYNHSSRINDNDNVKKRNANLISHSNEALRTLKVKGVNLGNKENPTIRAALVIDYLVRNIRNDSNPATSKMYFRSGIPIPVLMDILRLGKNRKKDLEQMQMLLGSYLRGTAIATKITSVGGNGSSRSNKQNARSLRKRNADGTAISTKSAAAMENVSPSGLIRDLCINLGPLIPDAEFVFKYATKIFDALANNVRNKKSKSSSSSRRREQDSLRQDMARCLDCYEGACFYLAVKESEGANYNDVLKKKASAKISLKNQKIKEIKKKNSDGGGRKEDDPKNNNYGDQDDDVDQDDEDDTDDDRPMNEMDVVMAACLSERTFKTVLAYVKEYAQDIVISLDDTTNQKKSAKKQRNGARKDAVAGQRFGGRSVIVENDINSGKSRRRSEKNVEFEQWKRKVLDATISKWKGSGEKSMSKEEAMKCAEEEVVRELQKSS</sequence>
<name>A0AAD8Y6C8_9STRA</name>
<dbReference type="Proteomes" id="UP001224775">
    <property type="component" value="Unassembled WGS sequence"/>
</dbReference>
<accession>A0AAD8Y6C8</accession>
<protein>
    <submittedName>
        <fullName evidence="2">Uncharacterized protein</fullName>
    </submittedName>
</protein>
<dbReference type="AlphaFoldDB" id="A0AAD8Y6C8"/>
<evidence type="ECO:0000256" key="1">
    <source>
        <dbReference type="SAM" id="MobiDB-lite"/>
    </source>
</evidence>
<feature type="compositionally biased region" description="Polar residues" evidence="1">
    <location>
        <begin position="144"/>
        <end position="159"/>
    </location>
</feature>
<feature type="region of interest" description="Disordered" evidence="1">
    <location>
        <begin position="288"/>
        <end position="329"/>
    </location>
</feature>
<feature type="compositionally biased region" description="Acidic residues" evidence="1">
    <location>
        <begin position="311"/>
        <end position="326"/>
    </location>
</feature>
<keyword evidence="3" id="KW-1185">Reference proteome</keyword>
<proteinExistence type="predicted"/>
<feature type="region of interest" description="Disordered" evidence="1">
    <location>
        <begin position="144"/>
        <end position="167"/>
    </location>
</feature>
<gene>
    <name evidence="2" type="ORF">QTG54_008651</name>
</gene>